<keyword evidence="4" id="KW-1185">Reference proteome</keyword>
<keyword evidence="1" id="KW-0732">Signal</keyword>
<dbReference type="PANTHER" id="PTHR34406">
    <property type="entry name" value="PROTEIN YCEI"/>
    <property type="match status" value="1"/>
</dbReference>
<dbReference type="SUPFAM" id="SSF101874">
    <property type="entry name" value="YceI-like"/>
    <property type="match status" value="1"/>
</dbReference>
<dbReference type="RefSeq" id="WP_418161058.1">
    <property type="nucleotide sequence ID" value="NZ_JBBLZC010000023.1"/>
</dbReference>
<feature type="chain" id="PRO_5046513085" evidence="1">
    <location>
        <begin position="24"/>
        <end position="198"/>
    </location>
</feature>
<accession>A0ABU8XVX8</accession>
<proteinExistence type="predicted"/>
<gene>
    <name evidence="3" type="ORF">U1T56_18815</name>
</gene>
<evidence type="ECO:0000259" key="2">
    <source>
        <dbReference type="SMART" id="SM00867"/>
    </source>
</evidence>
<organism evidence="3 4">
    <name type="scientific">Benzoatithermus flavus</name>
    <dbReference type="NCBI Taxonomy" id="3108223"/>
    <lineage>
        <taxon>Bacteria</taxon>
        <taxon>Pseudomonadati</taxon>
        <taxon>Pseudomonadota</taxon>
        <taxon>Alphaproteobacteria</taxon>
        <taxon>Geminicoccales</taxon>
        <taxon>Geminicoccaceae</taxon>
        <taxon>Benzoatithermus</taxon>
    </lineage>
</organism>
<evidence type="ECO:0000313" key="4">
    <source>
        <dbReference type="Proteomes" id="UP001375743"/>
    </source>
</evidence>
<comment type="caution">
    <text evidence="3">The sequence shown here is derived from an EMBL/GenBank/DDBJ whole genome shotgun (WGS) entry which is preliminary data.</text>
</comment>
<dbReference type="PANTHER" id="PTHR34406:SF1">
    <property type="entry name" value="PROTEIN YCEI"/>
    <property type="match status" value="1"/>
</dbReference>
<dbReference type="InterPro" id="IPR036761">
    <property type="entry name" value="TTHA0802/YceI-like_sf"/>
</dbReference>
<protein>
    <submittedName>
        <fullName evidence="3">YceI family protein</fullName>
    </submittedName>
</protein>
<sequence length="198" mass="21673">MRTSPTATACLLAALLAGRPADAAPARFVIDPEHTFVAFMVSHIGYHNLLAQFLEVKGSYVFDEEARTLTDLSVTIDPASVFTNNAKRDEHVRSQDFLDAARHPAITFVGTGAEPTGFDTGKVTGDLTIRGVTRPVTLDVRLNKIGLYPYVDNYVVGISARTTIRRSEWGMTYGVDNGLVGDEVQIIIECEAIREKQD</sequence>
<dbReference type="SMART" id="SM00867">
    <property type="entry name" value="YceI"/>
    <property type="match status" value="1"/>
</dbReference>
<evidence type="ECO:0000313" key="3">
    <source>
        <dbReference type="EMBL" id="MEK0085209.1"/>
    </source>
</evidence>
<reference evidence="3 4" key="1">
    <citation type="submission" date="2024-01" db="EMBL/GenBank/DDBJ databases">
        <title>Multi-omics insights into the function and evolution of sodium benzoate biodegradation pathways in Benzoatithermus flavus gen. nov., sp. nov. from hot spring.</title>
        <authorList>
            <person name="Hu C.-J."/>
            <person name="Li W.-J."/>
        </authorList>
    </citation>
    <scope>NUCLEOTIDE SEQUENCE [LARGE SCALE GENOMIC DNA]</scope>
    <source>
        <strain evidence="3 4">SYSU G07066</strain>
    </source>
</reference>
<dbReference type="EMBL" id="JBBLZC010000023">
    <property type="protein sequence ID" value="MEK0085209.1"/>
    <property type="molecule type" value="Genomic_DNA"/>
</dbReference>
<dbReference type="InterPro" id="IPR007372">
    <property type="entry name" value="Lipid/polyisoprenoid-bd_YceI"/>
</dbReference>
<name>A0ABU8XVX8_9PROT</name>
<feature type="signal peptide" evidence="1">
    <location>
        <begin position="1"/>
        <end position="23"/>
    </location>
</feature>
<feature type="domain" description="Lipid/polyisoprenoid-binding YceI-like" evidence="2">
    <location>
        <begin position="27"/>
        <end position="193"/>
    </location>
</feature>
<dbReference type="Pfam" id="PF04264">
    <property type="entry name" value="YceI"/>
    <property type="match status" value="1"/>
</dbReference>
<evidence type="ECO:0000256" key="1">
    <source>
        <dbReference type="SAM" id="SignalP"/>
    </source>
</evidence>
<dbReference type="Proteomes" id="UP001375743">
    <property type="component" value="Unassembled WGS sequence"/>
</dbReference>
<dbReference type="Gene3D" id="2.40.128.110">
    <property type="entry name" value="Lipid/polyisoprenoid-binding, YceI-like"/>
    <property type="match status" value="1"/>
</dbReference>